<evidence type="ECO:0000256" key="2">
    <source>
        <dbReference type="ARBA" id="ARBA00023125"/>
    </source>
</evidence>
<evidence type="ECO:0000259" key="5">
    <source>
        <dbReference type="PROSITE" id="PS50977"/>
    </source>
</evidence>
<dbReference type="InterPro" id="IPR041479">
    <property type="entry name" value="TetR_CgmR_C"/>
</dbReference>
<dbReference type="InterPro" id="IPR001647">
    <property type="entry name" value="HTH_TetR"/>
</dbReference>
<organism evidence="6 7">
    <name type="scientific">Thermobaculum terrenum (strain ATCC BAA-798 / CCMEE 7001 / YNP1)</name>
    <dbReference type="NCBI Taxonomy" id="525904"/>
    <lineage>
        <taxon>Bacteria</taxon>
        <taxon>Bacillati</taxon>
        <taxon>Chloroflexota</taxon>
        <taxon>Chloroflexia</taxon>
        <taxon>Candidatus Thermobaculales</taxon>
        <taxon>Candidatus Thermobaculaceae</taxon>
        <taxon>Thermobaculum</taxon>
    </lineage>
</organism>
<dbReference type="HOGENOM" id="CLU_091687_2_1_0"/>
<dbReference type="Pfam" id="PF00440">
    <property type="entry name" value="TetR_N"/>
    <property type="match status" value="1"/>
</dbReference>
<dbReference type="EMBL" id="CP001826">
    <property type="protein sequence ID" value="ACZ43721.1"/>
    <property type="molecule type" value="Genomic_DNA"/>
</dbReference>
<dbReference type="Pfam" id="PF17937">
    <property type="entry name" value="TetR_C_28"/>
    <property type="match status" value="1"/>
</dbReference>
<dbReference type="InterPro" id="IPR050109">
    <property type="entry name" value="HTH-type_TetR-like_transc_reg"/>
</dbReference>
<feature type="domain" description="HTH tetR-type" evidence="5">
    <location>
        <begin position="7"/>
        <end position="67"/>
    </location>
</feature>
<accession>D1CJ01</accession>
<protein>
    <submittedName>
        <fullName evidence="6">Transcriptional regulator, TetR family</fullName>
    </submittedName>
</protein>
<evidence type="ECO:0000256" key="1">
    <source>
        <dbReference type="ARBA" id="ARBA00023015"/>
    </source>
</evidence>
<dbReference type="SUPFAM" id="SSF46689">
    <property type="entry name" value="Homeodomain-like"/>
    <property type="match status" value="1"/>
</dbReference>
<dbReference type="AlphaFoldDB" id="D1CJ01"/>
<dbReference type="PANTHER" id="PTHR30055:SF234">
    <property type="entry name" value="HTH-TYPE TRANSCRIPTIONAL REGULATOR BETI"/>
    <property type="match status" value="1"/>
</dbReference>
<keyword evidence="3" id="KW-0804">Transcription</keyword>
<gene>
    <name evidence="6" type="ordered locus">Tter_2838</name>
</gene>
<dbReference type="KEGG" id="ttr:Tter_2838"/>
<keyword evidence="2 4" id="KW-0238">DNA-binding</keyword>
<reference evidence="7" key="1">
    <citation type="journal article" date="2010" name="Stand. Genomic Sci.">
        <title>Complete genome sequence of 'Thermobaculum terrenum' type strain (YNP1).</title>
        <authorList>
            <person name="Kiss H."/>
            <person name="Cleland D."/>
            <person name="Lapidus A."/>
            <person name="Lucas S."/>
            <person name="Glavina Del Rio T."/>
            <person name="Nolan M."/>
            <person name="Tice H."/>
            <person name="Han C."/>
            <person name="Goodwin L."/>
            <person name="Pitluck S."/>
            <person name="Liolios K."/>
            <person name="Ivanova N."/>
            <person name="Mavromatis K."/>
            <person name="Ovchinnikova G."/>
            <person name="Pati A."/>
            <person name="Chen A."/>
            <person name="Palaniappan K."/>
            <person name="Land M."/>
            <person name="Hauser L."/>
            <person name="Chang Y."/>
            <person name="Jeffries C."/>
            <person name="Lu M."/>
            <person name="Brettin T."/>
            <person name="Detter J."/>
            <person name="Goker M."/>
            <person name="Tindall B."/>
            <person name="Beck B."/>
            <person name="McDermott T."/>
            <person name="Woyke T."/>
            <person name="Bristow J."/>
            <person name="Eisen J."/>
            <person name="Markowitz V."/>
            <person name="Hugenholtz P."/>
            <person name="Kyrpides N."/>
            <person name="Klenk H."/>
            <person name="Cheng J."/>
        </authorList>
    </citation>
    <scope>NUCLEOTIDE SEQUENCE [LARGE SCALE GENOMIC DNA]</scope>
    <source>
        <strain evidence="7">ATCC BAA-798 / YNP1</strain>
    </source>
</reference>
<evidence type="ECO:0000256" key="3">
    <source>
        <dbReference type="ARBA" id="ARBA00023163"/>
    </source>
</evidence>
<dbReference type="GO" id="GO:0000976">
    <property type="term" value="F:transcription cis-regulatory region binding"/>
    <property type="evidence" value="ECO:0007669"/>
    <property type="project" value="TreeGrafter"/>
</dbReference>
<dbReference type="Gene3D" id="1.10.357.10">
    <property type="entry name" value="Tetracycline Repressor, domain 2"/>
    <property type="match status" value="1"/>
</dbReference>
<dbReference type="InterPro" id="IPR009057">
    <property type="entry name" value="Homeodomain-like_sf"/>
</dbReference>
<keyword evidence="1" id="KW-0805">Transcription regulation</keyword>
<dbReference type="OrthoDB" id="9800152at2"/>
<dbReference type="PRINTS" id="PR00455">
    <property type="entry name" value="HTHTETR"/>
</dbReference>
<sequence length="183" mass="20142">MRGTRSEQTRHRILAAAREFVLLEGAHKLTLDAVVQQAGVSKGSLLYHFPTKESLIQAMLEEMLEELDREVTSRAGQQPTRRELLLAYMDALFEASTPQRREHTTPMLAAAANAPQLLGLVTEWLRRWEERLTSAGALPPAARLALRAAHGCWLAATLGLQDAGRAEDLPEVARALLALAMEG</sequence>
<name>D1CJ01_THET1</name>
<dbReference type="eggNOG" id="COG1309">
    <property type="taxonomic scope" value="Bacteria"/>
</dbReference>
<dbReference type="STRING" id="525904.Tter_2838"/>
<dbReference type="PROSITE" id="PS50977">
    <property type="entry name" value="HTH_TETR_2"/>
    <property type="match status" value="1"/>
</dbReference>
<dbReference type="GO" id="GO:0003700">
    <property type="term" value="F:DNA-binding transcription factor activity"/>
    <property type="evidence" value="ECO:0007669"/>
    <property type="project" value="TreeGrafter"/>
</dbReference>
<feature type="DNA-binding region" description="H-T-H motif" evidence="4">
    <location>
        <begin position="30"/>
        <end position="49"/>
    </location>
</feature>
<dbReference type="RefSeq" id="WP_012876751.1">
    <property type="nucleotide sequence ID" value="NC_013526.1"/>
</dbReference>
<evidence type="ECO:0000313" key="6">
    <source>
        <dbReference type="EMBL" id="ACZ43721.1"/>
    </source>
</evidence>
<evidence type="ECO:0000256" key="4">
    <source>
        <dbReference type="PROSITE-ProRule" id="PRU00335"/>
    </source>
</evidence>
<proteinExistence type="predicted"/>
<dbReference type="PANTHER" id="PTHR30055">
    <property type="entry name" value="HTH-TYPE TRANSCRIPTIONAL REGULATOR RUTR"/>
    <property type="match status" value="1"/>
</dbReference>
<dbReference type="Proteomes" id="UP000000323">
    <property type="component" value="Chromosome 2"/>
</dbReference>
<keyword evidence="7" id="KW-1185">Reference proteome</keyword>
<evidence type="ECO:0000313" key="7">
    <source>
        <dbReference type="Proteomes" id="UP000000323"/>
    </source>
</evidence>